<feature type="transmembrane region" description="Helical" evidence="1">
    <location>
        <begin position="248"/>
        <end position="267"/>
    </location>
</feature>
<sequence>MRVVLVVLLVAACLALKIDVYSDKRCMQCVSFNQWMNNFLKEHHGIEVAKHDLAEVSERAEMVKRFNIVQLPSFLHQAPAVFVDGEVIPGPAFIIEYRIMLLLWQEQHAQLIRIVKQLIPALFFLIAGLHGPNLALSLVSLKKLDILAAVPIMLALIAVMWVSVAMHTLLPPFVVEFLPVAATGVAMMTALPHLLAAFGLGPRLTFLMYPPASMTRVESVPAAVAYRLCCSIPYLAAAVLVIGDLTTLTAVCSLAGFFAPALALISVPAATVVRHASAIDLAIVGLLAVAAACAVGTM</sequence>
<feature type="transmembrane region" description="Helical" evidence="1">
    <location>
        <begin position="279"/>
        <end position="297"/>
    </location>
</feature>
<evidence type="ECO:0000313" key="3">
    <source>
        <dbReference type="EMBL" id="KAG9396963.1"/>
    </source>
</evidence>
<accession>A0A8J6B6Z2</accession>
<evidence type="ECO:0000256" key="1">
    <source>
        <dbReference type="SAM" id="Phobius"/>
    </source>
</evidence>
<protein>
    <submittedName>
        <fullName evidence="3">Uncharacterized protein</fullName>
    </submittedName>
</protein>
<evidence type="ECO:0000313" key="4">
    <source>
        <dbReference type="Proteomes" id="UP000717585"/>
    </source>
</evidence>
<gene>
    <name evidence="3" type="ORF">J8273_1311</name>
</gene>
<feature type="chain" id="PRO_5035169983" evidence="2">
    <location>
        <begin position="16"/>
        <end position="298"/>
    </location>
</feature>
<name>A0A8J6B6Z2_9EUKA</name>
<dbReference type="Proteomes" id="UP000717585">
    <property type="component" value="Unassembled WGS sequence"/>
</dbReference>
<dbReference type="AlphaFoldDB" id="A0A8J6B6Z2"/>
<keyword evidence="2" id="KW-0732">Signal</keyword>
<feature type="transmembrane region" description="Helical" evidence="1">
    <location>
        <begin position="118"/>
        <end position="139"/>
    </location>
</feature>
<keyword evidence="4" id="KW-1185">Reference proteome</keyword>
<dbReference type="SUPFAM" id="SSF52833">
    <property type="entry name" value="Thioredoxin-like"/>
    <property type="match status" value="1"/>
</dbReference>
<keyword evidence="1" id="KW-0812">Transmembrane</keyword>
<feature type="transmembrane region" description="Helical" evidence="1">
    <location>
        <begin position="220"/>
        <end position="242"/>
    </location>
</feature>
<dbReference type="EMBL" id="JAHDYR010000004">
    <property type="protein sequence ID" value="KAG9396963.1"/>
    <property type="molecule type" value="Genomic_DNA"/>
</dbReference>
<organism evidence="3 4">
    <name type="scientific">Carpediemonas membranifera</name>
    <dbReference type="NCBI Taxonomy" id="201153"/>
    <lineage>
        <taxon>Eukaryota</taxon>
        <taxon>Metamonada</taxon>
        <taxon>Carpediemonas-like organisms</taxon>
        <taxon>Carpediemonas</taxon>
    </lineage>
</organism>
<feature type="signal peptide" evidence="2">
    <location>
        <begin position="1"/>
        <end position="15"/>
    </location>
</feature>
<keyword evidence="1" id="KW-1133">Transmembrane helix</keyword>
<comment type="caution">
    <text evidence="3">The sequence shown here is derived from an EMBL/GenBank/DDBJ whole genome shotgun (WGS) entry which is preliminary data.</text>
</comment>
<feature type="transmembrane region" description="Helical" evidence="1">
    <location>
        <begin position="146"/>
        <end position="165"/>
    </location>
</feature>
<evidence type="ECO:0000256" key="2">
    <source>
        <dbReference type="SAM" id="SignalP"/>
    </source>
</evidence>
<proteinExistence type="predicted"/>
<reference evidence="3" key="1">
    <citation type="submission" date="2021-05" db="EMBL/GenBank/DDBJ databases">
        <title>A free-living protist that lacks canonical eukaryotic 1 DNA replication and segregation systems.</title>
        <authorList>
            <person name="Salas-Leiva D.E."/>
            <person name="Tromer E.C."/>
            <person name="Curtis B.A."/>
            <person name="Jerlstrom-Hultqvist J."/>
            <person name="Kolisko M."/>
            <person name="Yi Z."/>
            <person name="Salas-Leiva J.S."/>
            <person name="Gallot-Lavallee L."/>
            <person name="Kops G.J.P.L."/>
            <person name="Archibald J.M."/>
            <person name="Simpson A.G.B."/>
            <person name="Roger A.J."/>
        </authorList>
    </citation>
    <scope>NUCLEOTIDE SEQUENCE</scope>
    <source>
        <strain evidence="3">BICM</strain>
    </source>
</reference>
<dbReference type="Gene3D" id="3.40.30.10">
    <property type="entry name" value="Glutaredoxin"/>
    <property type="match status" value="1"/>
</dbReference>
<dbReference type="InterPro" id="IPR036249">
    <property type="entry name" value="Thioredoxin-like_sf"/>
</dbReference>
<feature type="transmembrane region" description="Helical" evidence="1">
    <location>
        <begin position="177"/>
        <end position="200"/>
    </location>
</feature>
<keyword evidence="1" id="KW-0472">Membrane</keyword>